<dbReference type="EMBL" id="FWXB01000002">
    <property type="protein sequence ID" value="SMC11088.1"/>
    <property type="molecule type" value="Genomic_DNA"/>
</dbReference>
<dbReference type="InterPro" id="IPR008318">
    <property type="entry name" value="UCP030820"/>
</dbReference>
<keyword evidence="2" id="KW-1185">Reference proteome</keyword>
<reference evidence="1 2" key="1">
    <citation type="submission" date="2017-03" db="EMBL/GenBank/DDBJ databases">
        <authorList>
            <person name="Afonso C.L."/>
            <person name="Miller P.J."/>
            <person name="Scott M.A."/>
            <person name="Spackman E."/>
            <person name="Goraichik I."/>
            <person name="Dimitrov K.M."/>
            <person name="Suarez D.L."/>
            <person name="Swayne D.E."/>
        </authorList>
    </citation>
    <scope>NUCLEOTIDE SEQUENCE [LARGE SCALE GENOMIC DNA]</scope>
    <source>
        <strain evidence="1 2">CECT 7745</strain>
    </source>
</reference>
<protein>
    <recommendedName>
        <fullName evidence="3">Oxidoreductase</fullName>
    </recommendedName>
</protein>
<dbReference type="RefSeq" id="WP_085799040.1">
    <property type="nucleotide sequence ID" value="NZ_FWXB01000002.1"/>
</dbReference>
<gene>
    <name evidence="1" type="ORF">ROA7745_00897</name>
</gene>
<name>A0A1X7BN82_9RHOB</name>
<dbReference type="OrthoDB" id="9800421at2"/>
<evidence type="ECO:0000313" key="2">
    <source>
        <dbReference type="Proteomes" id="UP000193224"/>
    </source>
</evidence>
<proteinExistence type="predicted"/>
<accession>A0A1X7BN82</accession>
<evidence type="ECO:0008006" key="3">
    <source>
        <dbReference type="Google" id="ProtNLM"/>
    </source>
</evidence>
<dbReference type="AlphaFoldDB" id="A0A1X7BN82"/>
<dbReference type="Proteomes" id="UP000193224">
    <property type="component" value="Unassembled WGS sequence"/>
</dbReference>
<organism evidence="1 2">
    <name type="scientific">Roseovarius aestuarii</name>
    <dbReference type="NCBI Taxonomy" id="475083"/>
    <lineage>
        <taxon>Bacteria</taxon>
        <taxon>Pseudomonadati</taxon>
        <taxon>Pseudomonadota</taxon>
        <taxon>Alphaproteobacteria</taxon>
        <taxon>Rhodobacterales</taxon>
        <taxon>Roseobacteraceae</taxon>
        <taxon>Roseovarius</taxon>
    </lineage>
</organism>
<evidence type="ECO:0000313" key="1">
    <source>
        <dbReference type="EMBL" id="SMC11088.1"/>
    </source>
</evidence>
<dbReference type="Pfam" id="PF06073">
    <property type="entry name" value="DUF934"/>
    <property type="match status" value="1"/>
</dbReference>
<sequence>MTVIVNDEGFGPDTWTTPITAFDYLRDGHGVDLPSSADPNELLGRLPEIEMIRVDFPSFADGRGFTIARQLRLMGYKGRLRARGHVIADQYAMARRAGFDEVEISDELAARQPEDQWLSRADWQAHNYQARLRG</sequence>